<dbReference type="EMBL" id="AUPC02000139">
    <property type="protein sequence ID" value="POG69247.1"/>
    <property type="molecule type" value="Genomic_DNA"/>
</dbReference>
<proteinExistence type="predicted"/>
<dbReference type="AlphaFoldDB" id="A0A2P4PV21"/>
<comment type="caution">
    <text evidence="1">The sequence shown here is derived from an EMBL/GenBank/DDBJ whole genome shotgun (WGS) entry which is preliminary data.</text>
</comment>
<organism evidence="1 2">
    <name type="scientific">Rhizophagus irregularis (strain DAOM 181602 / DAOM 197198 / MUCL 43194)</name>
    <name type="common">Arbuscular mycorrhizal fungus</name>
    <name type="synonym">Glomus intraradices</name>
    <dbReference type="NCBI Taxonomy" id="747089"/>
    <lineage>
        <taxon>Eukaryota</taxon>
        <taxon>Fungi</taxon>
        <taxon>Fungi incertae sedis</taxon>
        <taxon>Mucoromycota</taxon>
        <taxon>Glomeromycotina</taxon>
        <taxon>Glomeromycetes</taxon>
        <taxon>Glomerales</taxon>
        <taxon>Glomeraceae</taxon>
        <taxon>Rhizophagus</taxon>
    </lineage>
</organism>
<dbReference type="VEuPathDB" id="FungiDB:RhiirFUN_025736"/>
<keyword evidence="2" id="KW-1185">Reference proteome</keyword>
<protein>
    <submittedName>
        <fullName evidence="1">Uncharacterized protein</fullName>
    </submittedName>
</protein>
<sequence>MQELYSKVCVAGSIKFVVSKEREEEVDESFSCHLATIFAREQEEYFINISKDAPIPLNTAFLRKFADVIEVRGYTMSSICALVDTTACACNEKYKNQFSNMDVVMLKPVKVPRQPVFSWESVIRKFVRVTREYKKFKKRCLNDHDTLEKLKEIYRTDVTTIHNWTTKKLNNTYIYMWK</sequence>
<accession>A0A2P4PV21</accession>
<evidence type="ECO:0000313" key="1">
    <source>
        <dbReference type="EMBL" id="POG69247.1"/>
    </source>
</evidence>
<dbReference type="Proteomes" id="UP000018888">
    <property type="component" value="Unassembled WGS sequence"/>
</dbReference>
<reference evidence="1 2" key="2">
    <citation type="journal article" date="2018" name="New Phytol.">
        <title>High intraspecific genome diversity in the model arbuscular mycorrhizal symbiont Rhizophagus irregularis.</title>
        <authorList>
            <person name="Chen E.C.H."/>
            <person name="Morin E."/>
            <person name="Beaudet D."/>
            <person name="Noel J."/>
            <person name="Yildirir G."/>
            <person name="Ndikumana S."/>
            <person name="Charron P."/>
            <person name="St-Onge C."/>
            <person name="Giorgi J."/>
            <person name="Kruger M."/>
            <person name="Marton T."/>
            <person name="Ropars J."/>
            <person name="Grigoriev I.V."/>
            <person name="Hainaut M."/>
            <person name="Henrissat B."/>
            <person name="Roux C."/>
            <person name="Martin F."/>
            <person name="Corradi N."/>
        </authorList>
    </citation>
    <scope>NUCLEOTIDE SEQUENCE [LARGE SCALE GENOMIC DNA]</scope>
    <source>
        <strain evidence="1 2">DAOM 197198</strain>
    </source>
</reference>
<reference evidence="1 2" key="1">
    <citation type="journal article" date="2013" name="Proc. Natl. Acad. Sci. U.S.A.">
        <title>Genome of an arbuscular mycorrhizal fungus provides insight into the oldest plant symbiosis.</title>
        <authorList>
            <person name="Tisserant E."/>
            <person name="Malbreil M."/>
            <person name="Kuo A."/>
            <person name="Kohler A."/>
            <person name="Symeonidi A."/>
            <person name="Balestrini R."/>
            <person name="Charron P."/>
            <person name="Duensing N."/>
            <person name="Frei Dit Frey N."/>
            <person name="Gianinazzi-Pearson V."/>
            <person name="Gilbert L.B."/>
            <person name="Handa Y."/>
            <person name="Herr J.R."/>
            <person name="Hijri M."/>
            <person name="Koul R."/>
            <person name="Kawaguchi M."/>
            <person name="Krajinski F."/>
            <person name="Lammers P.J."/>
            <person name="Masclaux F.G."/>
            <person name="Murat C."/>
            <person name="Morin E."/>
            <person name="Ndikumana S."/>
            <person name="Pagni M."/>
            <person name="Petitpierre D."/>
            <person name="Requena N."/>
            <person name="Rosikiewicz P."/>
            <person name="Riley R."/>
            <person name="Saito K."/>
            <person name="San Clemente H."/>
            <person name="Shapiro H."/>
            <person name="van Tuinen D."/>
            <person name="Becard G."/>
            <person name="Bonfante P."/>
            <person name="Paszkowski U."/>
            <person name="Shachar-Hill Y.Y."/>
            <person name="Tuskan G.A."/>
            <person name="Young P.W."/>
            <person name="Sanders I.R."/>
            <person name="Henrissat B."/>
            <person name="Rensing S.A."/>
            <person name="Grigoriev I.V."/>
            <person name="Corradi N."/>
            <person name="Roux C."/>
            <person name="Martin F."/>
        </authorList>
    </citation>
    <scope>NUCLEOTIDE SEQUENCE [LARGE SCALE GENOMIC DNA]</scope>
    <source>
        <strain evidence="1 2">DAOM 197198</strain>
    </source>
</reference>
<name>A0A2P4PV21_RHIID</name>
<gene>
    <name evidence="1" type="ORF">GLOIN_2v1877717</name>
</gene>
<evidence type="ECO:0000313" key="2">
    <source>
        <dbReference type="Proteomes" id="UP000018888"/>
    </source>
</evidence>